<dbReference type="GO" id="GO:0004029">
    <property type="term" value="F:aldehyde dehydrogenase (NAD+) activity"/>
    <property type="evidence" value="ECO:0007669"/>
    <property type="project" value="InterPro"/>
</dbReference>
<dbReference type="InterPro" id="IPR016161">
    <property type="entry name" value="Ald_DH/histidinol_DH"/>
</dbReference>
<sequence>MDPLRELGIDSENYGSCTGKGKWNDSNSSVKIDSINPSTGEIIASVYECSVEETETVIKASAEAFSDWRTVPAPVRGQLVREMADAIRLKKDALGSLVSMEVGKIKQEGDGEVQEMID</sequence>
<gene>
    <name evidence="4" type="ORF">METZ01_LOCUS83822</name>
</gene>
<dbReference type="PANTHER" id="PTHR43521">
    <property type="entry name" value="ALPHA-AMINOADIPIC SEMIALDEHYDE DEHYDROGENASE"/>
    <property type="match status" value="1"/>
</dbReference>
<dbReference type="Gene3D" id="3.40.605.10">
    <property type="entry name" value="Aldehyde Dehydrogenase, Chain A, domain 1"/>
    <property type="match status" value="1"/>
</dbReference>
<keyword evidence="1" id="KW-0560">Oxidoreductase</keyword>
<accession>A0A381UTL3</accession>
<evidence type="ECO:0000259" key="3">
    <source>
        <dbReference type="Pfam" id="PF00171"/>
    </source>
</evidence>
<name>A0A381UTL3_9ZZZZ</name>
<reference evidence="4" key="1">
    <citation type="submission" date="2018-05" db="EMBL/GenBank/DDBJ databases">
        <authorList>
            <person name="Lanie J.A."/>
            <person name="Ng W.-L."/>
            <person name="Kazmierczak K.M."/>
            <person name="Andrzejewski T.M."/>
            <person name="Davidsen T.M."/>
            <person name="Wayne K.J."/>
            <person name="Tettelin H."/>
            <person name="Glass J.I."/>
            <person name="Rusch D."/>
            <person name="Podicherti R."/>
            <person name="Tsui H.-C.T."/>
            <person name="Winkler M.E."/>
        </authorList>
    </citation>
    <scope>NUCLEOTIDE SEQUENCE</scope>
</reference>
<dbReference type="EMBL" id="UINC01007019">
    <property type="protein sequence ID" value="SVA30968.1"/>
    <property type="molecule type" value="Genomic_DNA"/>
</dbReference>
<dbReference type="PANTHER" id="PTHR43521:SF1">
    <property type="entry name" value="ALPHA-AMINOADIPIC SEMIALDEHYDE DEHYDROGENASE"/>
    <property type="match status" value="1"/>
</dbReference>
<proteinExistence type="predicted"/>
<dbReference type="InterPro" id="IPR015590">
    <property type="entry name" value="Aldehyde_DH_dom"/>
</dbReference>
<dbReference type="SUPFAM" id="SSF53720">
    <property type="entry name" value="ALDH-like"/>
    <property type="match status" value="1"/>
</dbReference>
<evidence type="ECO:0000256" key="1">
    <source>
        <dbReference type="ARBA" id="ARBA00023002"/>
    </source>
</evidence>
<protein>
    <recommendedName>
        <fullName evidence="3">Aldehyde dehydrogenase domain-containing protein</fullName>
    </recommendedName>
</protein>
<dbReference type="Pfam" id="PF00171">
    <property type="entry name" value="Aldedh"/>
    <property type="match status" value="1"/>
</dbReference>
<dbReference type="InterPro" id="IPR044638">
    <property type="entry name" value="ALDH7A1-like"/>
</dbReference>
<keyword evidence="2" id="KW-0520">NAD</keyword>
<feature type="domain" description="Aldehyde dehydrogenase" evidence="3">
    <location>
        <begin position="23"/>
        <end position="118"/>
    </location>
</feature>
<dbReference type="InterPro" id="IPR016162">
    <property type="entry name" value="Ald_DH_N"/>
</dbReference>
<feature type="non-terminal residue" evidence="4">
    <location>
        <position position="118"/>
    </location>
</feature>
<evidence type="ECO:0000256" key="2">
    <source>
        <dbReference type="ARBA" id="ARBA00023027"/>
    </source>
</evidence>
<dbReference type="AlphaFoldDB" id="A0A381UTL3"/>
<evidence type="ECO:0000313" key="4">
    <source>
        <dbReference type="EMBL" id="SVA30968.1"/>
    </source>
</evidence>
<organism evidence="4">
    <name type="scientific">marine metagenome</name>
    <dbReference type="NCBI Taxonomy" id="408172"/>
    <lineage>
        <taxon>unclassified sequences</taxon>
        <taxon>metagenomes</taxon>
        <taxon>ecological metagenomes</taxon>
    </lineage>
</organism>